<dbReference type="SUPFAM" id="SSF48317">
    <property type="entry name" value="Acid phosphatase/Vanadium-dependent haloperoxidase"/>
    <property type="match status" value="1"/>
</dbReference>
<keyword evidence="3 7" id="KW-0812">Transmembrane</keyword>
<comment type="subcellular location">
    <subcellularLocation>
        <location evidence="1">Cell membrane</location>
        <topology evidence="1">Multi-pass membrane protein</topology>
    </subcellularLocation>
</comment>
<evidence type="ECO:0000256" key="5">
    <source>
        <dbReference type="ARBA" id="ARBA00022989"/>
    </source>
</evidence>
<keyword evidence="6 7" id="KW-0472">Membrane</keyword>
<dbReference type="SMART" id="SM00014">
    <property type="entry name" value="acidPPc"/>
    <property type="match status" value="1"/>
</dbReference>
<keyword evidence="2" id="KW-1003">Cell membrane</keyword>
<dbReference type="PANTHER" id="PTHR14969">
    <property type="entry name" value="SPHINGOSINE-1-PHOSPHATE PHOSPHOHYDROLASE"/>
    <property type="match status" value="1"/>
</dbReference>
<evidence type="ECO:0000256" key="3">
    <source>
        <dbReference type="ARBA" id="ARBA00022692"/>
    </source>
</evidence>
<name>A0A5C0SI73_CRATE</name>
<keyword evidence="5 7" id="KW-1133">Transmembrane helix</keyword>
<dbReference type="InterPro" id="IPR036938">
    <property type="entry name" value="PAP2/HPO_sf"/>
</dbReference>
<dbReference type="Pfam" id="PF01569">
    <property type="entry name" value="PAP2"/>
    <property type="match status" value="1"/>
</dbReference>
<keyword evidence="4" id="KW-0378">Hydrolase</keyword>
<dbReference type="OrthoDB" id="9789113at2"/>
<dbReference type="Proteomes" id="UP000324646">
    <property type="component" value="Chromosome"/>
</dbReference>
<evidence type="ECO:0000313" key="10">
    <source>
        <dbReference type="Proteomes" id="UP000324646"/>
    </source>
</evidence>
<feature type="domain" description="Phosphatidic acid phosphatase type 2/haloperoxidase" evidence="8">
    <location>
        <begin position="49"/>
        <end position="159"/>
    </location>
</feature>
<dbReference type="EMBL" id="CP042243">
    <property type="protein sequence ID" value="QEK13682.1"/>
    <property type="molecule type" value="Genomic_DNA"/>
</dbReference>
<proteinExistence type="predicted"/>
<keyword evidence="10" id="KW-1185">Reference proteome</keyword>
<dbReference type="CDD" id="cd03392">
    <property type="entry name" value="PAP2_like_2"/>
    <property type="match status" value="1"/>
</dbReference>
<dbReference type="GO" id="GO:0016787">
    <property type="term" value="F:hydrolase activity"/>
    <property type="evidence" value="ECO:0007669"/>
    <property type="project" value="UniProtKB-KW"/>
</dbReference>
<dbReference type="GO" id="GO:0005886">
    <property type="term" value="C:plasma membrane"/>
    <property type="evidence" value="ECO:0007669"/>
    <property type="project" value="UniProtKB-SubCell"/>
</dbReference>
<evidence type="ECO:0000313" key="9">
    <source>
        <dbReference type="EMBL" id="QEK13682.1"/>
    </source>
</evidence>
<evidence type="ECO:0000256" key="2">
    <source>
        <dbReference type="ARBA" id="ARBA00022475"/>
    </source>
</evidence>
<evidence type="ECO:0000256" key="6">
    <source>
        <dbReference type="ARBA" id="ARBA00023136"/>
    </source>
</evidence>
<accession>A0A5C0SI73</accession>
<reference evidence="9 10" key="1">
    <citation type="submission" date="2019-07" db="EMBL/GenBank/DDBJ databases">
        <title>Complete genome of Crassaminicella thermophila SY095.</title>
        <authorList>
            <person name="Li X."/>
        </authorList>
    </citation>
    <scope>NUCLEOTIDE SEQUENCE [LARGE SCALE GENOMIC DNA]</scope>
    <source>
        <strain evidence="9 10">SY095</strain>
    </source>
</reference>
<evidence type="ECO:0000259" key="8">
    <source>
        <dbReference type="SMART" id="SM00014"/>
    </source>
</evidence>
<dbReference type="InterPro" id="IPR000326">
    <property type="entry name" value="PAP2/HPO"/>
</dbReference>
<sequence length="167" mass="18815">MRLLQVIHDYTQSAILDKIMPVITHLGDKGMIWIILSCVLMMSKKYRKVGILSIVALVLSTVIGEAFLKHIIGRTRPFLEVPDIHLLIKKPLTYAFPSGHTTSSFAVAGVISNKLELYRIPFMLLAILIAFSRLYLFVHYPTDILAGIALGLGCSRITLKLFDRKEY</sequence>
<protein>
    <submittedName>
        <fullName evidence="9">Phosphatase PAP2 family protein</fullName>
    </submittedName>
</protein>
<organism evidence="9 10">
    <name type="scientific">Crassaminicella thermophila</name>
    <dbReference type="NCBI Taxonomy" id="2599308"/>
    <lineage>
        <taxon>Bacteria</taxon>
        <taxon>Bacillati</taxon>
        <taxon>Bacillota</taxon>
        <taxon>Clostridia</taxon>
        <taxon>Eubacteriales</taxon>
        <taxon>Clostridiaceae</taxon>
        <taxon>Crassaminicella</taxon>
    </lineage>
</organism>
<evidence type="ECO:0000256" key="4">
    <source>
        <dbReference type="ARBA" id="ARBA00022801"/>
    </source>
</evidence>
<dbReference type="KEGG" id="crs:FQB35_12840"/>
<evidence type="ECO:0000256" key="7">
    <source>
        <dbReference type="SAM" id="Phobius"/>
    </source>
</evidence>
<gene>
    <name evidence="9" type="ORF">FQB35_12840</name>
</gene>
<evidence type="ECO:0000256" key="1">
    <source>
        <dbReference type="ARBA" id="ARBA00004651"/>
    </source>
</evidence>
<feature type="transmembrane region" description="Helical" evidence="7">
    <location>
        <begin position="118"/>
        <end position="138"/>
    </location>
</feature>
<dbReference type="AlphaFoldDB" id="A0A5C0SI73"/>
<dbReference type="Gene3D" id="1.20.144.10">
    <property type="entry name" value="Phosphatidic acid phosphatase type 2/haloperoxidase"/>
    <property type="match status" value="2"/>
</dbReference>
<feature type="transmembrane region" description="Helical" evidence="7">
    <location>
        <begin position="49"/>
        <end position="72"/>
    </location>
</feature>
<dbReference type="PANTHER" id="PTHR14969:SF62">
    <property type="entry name" value="DECAPRENYLPHOSPHORYL-5-PHOSPHORIBOSE PHOSPHATASE RV3807C-RELATED"/>
    <property type="match status" value="1"/>
</dbReference>